<protein>
    <recommendedName>
        <fullName evidence="3">VCBS repeat-containing protein</fullName>
    </recommendedName>
</protein>
<dbReference type="Proteomes" id="UP000199087">
    <property type="component" value="Unassembled WGS sequence"/>
</dbReference>
<organism evidence="1 2">
    <name type="scientific">Neobacillus massiliamazoniensis</name>
    <dbReference type="NCBI Taxonomy" id="1499688"/>
    <lineage>
        <taxon>Bacteria</taxon>
        <taxon>Bacillati</taxon>
        <taxon>Bacillota</taxon>
        <taxon>Bacilli</taxon>
        <taxon>Bacillales</taxon>
        <taxon>Bacillaceae</taxon>
        <taxon>Neobacillus</taxon>
    </lineage>
</organism>
<evidence type="ECO:0008006" key="3">
    <source>
        <dbReference type="Google" id="ProtNLM"/>
    </source>
</evidence>
<evidence type="ECO:0000313" key="1">
    <source>
        <dbReference type="EMBL" id="CRK81935.1"/>
    </source>
</evidence>
<evidence type="ECO:0000313" key="2">
    <source>
        <dbReference type="Proteomes" id="UP000199087"/>
    </source>
</evidence>
<dbReference type="RefSeq" id="WP_090633553.1">
    <property type="nucleotide sequence ID" value="NZ_CVRB01000002.1"/>
</dbReference>
<dbReference type="AlphaFoldDB" id="A0A0U1NVC6"/>
<dbReference type="EMBL" id="CVRB01000002">
    <property type="protein sequence ID" value="CRK81935.1"/>
    <property type="molecule type" value="Genomic_DNA"/>
</dbReference>
<keyword evidence="2" id="KW-1185">Reference proteome</keyword>
<proteinExistence type="predicted"/>
<sequence>MLDREREWVLSFLPYGSELLYTDTNPKQALLHFVDLDGDGKLEAIGIMRTNQQLQLFTLKEYYGHLRIISILNGPGYQVSYLGTAHIKSQNKVSIVVGWKVASIWSQLSIYEWTIPGLIEEKLNGDFIFSKIEVEDMPGLSGRDGKAEIALWFHDKGEAYTVEVYRWDGGKFILAKDVEPYYFKKVAAYYKQQIKEHPDHSFYYPYLHDAEQKASVVLRARPVLKNRL</sequence>
<accession>A0A0U1NVC6</accession>
<reference evidence="2" key="1">
    <citation type="submission" date="2015-05" db="EMBL/GenBank/DDBJ databases">
        <authorList>
            <person name="Urmite Genomes"/>
        </authorList>
    </citation>
    <scope>NUCLEOTIDE SEQUENCE [LARGE SCALE GENOMIC DNA]</scope>
    <source>
        <strain evidence="2">LF1</strain>
    </source>
</reference>
<gene>
    <name evidence="1" type="ORF">BN000_01853</name>
</gene>
<name>A0A0U1NVC6_9BACI</name>